<evidence type="ECO:0000256" key="4">
    <source>
        <dbReference type="ARBA" id="ARBA00007948"/>
    </source>
</evidence>
<organism evidence="18 19">
    <name type="scientific">Monosporascus cannonballus</name>
    <dbReference type="NCBI Taxonomy" id="155416"/>
    <lineage>
        <taxon>Eukaryota</taxon>
        <taxon>Fungi</taxon>
        <taxon>Dikarya</taxon>
        <taxon>Ascomycota</taxon>
        <taxon>Pezizomycotina</taxon>
        <taxon>Sordariomycetes</taxon>
        <taxon>Xylariomycetidae</taxon>
        <taxon>Xylariales</taxon>
        <taxon>Xylariales incertae sedis</taxon>
        <taxon>Monosporascus</taxon>
    </lineage>
</organism>
<feature type="compositionally biased region" description="Pro residues" evidence="16">
    <location>
        <begin position="812"/>
        <end position="825"/>
    </location>
</feature>
<evidence type="ECO:0000256" key="6">
    <source>
        <dbReference type="ARBA" id="ARBA00022443"/>
    </source>
</evidence>
<dbReference type="Gene3D" id="1.10.150.50">
    <property type="entry name" value="Transcription Factor, Ets-1"/>
    <property type="match status" value="1"/>
</dbReference>
<keyword evidence="13" id="KW-0009">Actin-binding</keyword>
<protein>
    <recommendedName>
        <fullName evidence="5">Actin cytoskeleton-regulatory complex protein SLA1</fullName>
    </recommendedName>
</protein>
<evidence type="ECO:0000256" key="13">
    <source>
        <dbReference type="ARBA" id="ARBA00023203"/>
    </source>
</evidence>
<sequence>MGFLGVYKAIYDYAPQSDGELAIKEGDLLYVLEKSNEDDWWKAKKKAGADEDDEPVGLIPNNYVEEAKPVSHARALYEYTRQTDEELSFAEEARLQVYDTSDPDWILAGFKGDYGFIPANYIEMADGGSQEESEPAPSPMPPTLPSRAVLPTEQEQPQIPPPLPDRQSSVASDTSPVSPPPGPATALAGVMQGRSAARDAPPSPINIPPRHQQLEESDQEPSPALPARPRTQSTLSNDQSIPSERFASRHEYEDEHSQPPATPLAPGGFHMYNISEMVSVMGKKKKMPTTLGINLRTGVILIAYERSQDGPTQEWTAEKMTHYSREGKHVFLELVRPSKSIDFHAGAKDTAEEIVSALGELAGAMRAEGLREVIMAGTGQSSLKRGKVLYDFMAQGDDEVTIASGDEVVVIDDTKSEEWWQVRRLKNGREGVVPSSYIETIGAITSPTINSGMSTVAQNRLEEERLFKEAVKRDQRAAERSRGENGRAEGGRSHPPKSKPDPSKVRTWTDRSKSFSVEAQFIGLKDGKINLHKMNGVKIAVPIAKMSIDDIEYVERITNRSLDEDKPLSEVKRAKAAQAISSSSSDTTSAKVGASIQPAKPDYDWFQFFLSCEVAVGLCERYAQAFAKDSMDESVLPDVDATVLRNLGLREGDIIKVMRHLDKKFGRNGNRRNVGSAGGEEGTENGSTGGLFSGPGGTLRNNTRKGRPAPAVQTSDTVDPKAFSQQRDNESEDATSTSSATTRPKAADRTTNGFDDDAWDVKPSRQPEPQPKPAPATESQPASSQTQRPPTQAMQDLSLLSTPLEPTKVQPTPTPPAASQPPPSQPQQSQVQQPQAVAPQSQPQAPGASPAFFTDIGQPQAGISLAPTGSVPPAQPLNLGVGSRLRPTPPQMVGGQGVLMPPPPSRPLSAPQSAQPSGFAPPPLQPQVTGIAPPGQSLNELNQQRVQQQYMGGFQPQPTGQGAVQFSSGTGMPQQPGSSFGAAPFMQPMVTGTPQMQSPFGDPRPPQFLPIQNQPTGFPGGYNSGPQFAQQGAVNSYLPPALEPQRTGMPPSLQPQQTGFGVPGQGFNTSLNNNINSQPPPVAPLLPQKTGPPPPVRFGVTEKMAPQPTGRRANLAQATPENPFGF</sequence>
<evidence type="ECO:0000256" key="14">
    <source>
        <dbReference type="ARBA" id="ARBA00023212"/>
    </source>
</evidence>
<dbReference type="SUPFAM" id="SSF50044">
    <property type="entry name" value="SH3-domain"/>
    <property type="match status" value="3"/>
</dbReference>
<feature type="compositionally biased region" description="Polar residues" evidence="16">
    <location>
        <begin position="777"/>
        <end position="801"/>
    </location>
</feature>
<dbReference type="InterPro" id="IPR035800">
    <property type="entry name" value="Sla1_SH3_1"/>
</dbReference>
<dbReference type="SMART" id="SM00326">
    <property type="entry name" value="SH3"/>
    <property type="match status" value="3"/>
</dbReference>
<dbReference type="PANTHER" id="PTHR15735:SF19">
    <property type="entry name" value="ACTIN CYTOSKELETON-REGULATORY COMPLEX PROTEIN SLA1"/>
    <property type="match status" value="1"/>
</dbReference>
<evidence type="ECO:0000256" key="8">
    <source>
        <dbReference type="ARBA" id="ARBA00022490"/>
    </source>
</evidence>
<dbReference type="InterPro" id="IPR056996">
    <property type="entry name" value="PH_SLA1"/>
</dbReference>
<feature type="region of interest" description="Disordered" evidence="16">
    <location>
        <begin position="1047"/>
        <end position="1126"/>
    </location>
</feature>
<evidence type="ECO:0000256" key="1">
    <source>
        <dbReference type="ARBA" id="ARBA00004125"/>
    </source>
</evidence>
<feature type="region of interest" description="Disordered" evidence="16">
    <location>
        <begin position="470"/>
        <end position="510"/>
    </location>
</feature>
<feature type="domain" description="SH3" evidence="17">
    <location>
        <begin position="70"/>
        <end position="127"/>
    </location>
</feature>
<feature type="region of interest" description="Disordered" evidence="16">
    <location>
        <begin position="665"/>
        <end position="937"/>
    </location>
</feature>
<dbReference type="Pfam" id="PF00018">
    <property type="entry name" value="SH3_1"/>
    <property type="match status" value="2"/>
</dbReference>
<keyword evidence="7" id="KW-1003">Cell membrane</keyword>
<feature type="domain" description="SH3" evidence="17">
    <location>
        <begin position="381"/>
        <end position="443"/>
    </location>
</feature>
<dbReference type="CDD" id="cd11773">
    <property type="entry name" value="SH3_Sla1p_1"/>
    <property type="match status" value="1"/>
</dbReference>
<evidence type="ECO:0000256" key="10">
    <source>
        <dbReference type="ARBA" id="ARBA00022737"/>
    </source>
</evidence>
<feature type="compositionally biased region" description="Low complexity" evidence="16">
    <location>
        <begin position="907"/>
        <end position="917"/>
    </location>
</feature>
<feature type="compositionally biased region" description="Polar residues" evidence="16">
    <location>
        <begin position="230"/>
        <end position="242"/>
    </location>
</feature>
<evidence type="ECO:0000259" key="17">
    <source>
        <dbReference type="PROSITE" id="PS50002"/>
    </source>
</evidence>
<proteinExistence type="inferred from homology"/>
<dbReference type="PANTHER" id="PTHR15735">
    <property type="entry name" value="FCH AND DOUBLE SH3 DOMAINS PROTEIN"/>
    <property type="match status" value="1"/>
</dbReference>
<evidence type="ECO:0000313" key="19">
    <source>
        <dbReference type="Proteomes" id="UP000294003"/>
    </source>
</evidence>
<dbReference type="InterPro" id="IPR036028">
    <property type="entry name" value="SH3-like_dom_sf"/>
</dbReference>
<keyword evidence="9" id="KW-0254">Endocytosis</keyword>
<feature type="compositionally biased region" description="Polar residues" evidence="16">
    <location>
        <begin position="1066"/>
        <end position="1077"/>
    </location>
</feature>
<evidence type="ECO:0000256" key="2">
    <source>
        <dbReference type="ARBA" id="ARBA00004134"/>
    </source>
</evidence>
<keyword evidence="12" id="KW-0472">Membrane</keyword>
<keyword evidence="19" id="KW-1185">Reference proteome</keyword>
<keyword evidence="11" id="KW-0967">Endosome</keyword>
<dbReference type="EMBL" id="QJNS01000131">
    <property type="protein sequence ID" value="RYO85668.1"/>
    <property type="molecule type" value="Genomic_DNA"/>
</dbReference>
<evidence type="ECO:0000256" key="7">
    <source>
        <dbReference type="ARBA" id="ARBA00022475"/>
    </source>
</evidence>
<dbReference type="InterPro" id="IPR035821">
    <property type="entry name" value="Sla1_SH3_3"/>
</dbReference>
<feature type="region of interest" description="Disordered" evidence="16">
    <location>
        <begin position="959"/>
        <end position="979"/>
    </location>
</feature>
<evidence type="ECO:0000313" key="18">
    <source>
        <dbReference type="EMBL" id="RYO85668.1"/>
    </source>
</evidence>
<comment type="caution">
    <text evidence="18">The sequence shown here is derived from an EMBL/GenBank/DDBJ whole genome shotgun (WGS) entry which is preliminary data.</text>
</comment>
<evidence type="ECO:0000256" key="16">
    <source>
        <dbReference type="SAM" id="MobiDB-lite"/>
    </source>
</evidence>
<dbReference type="CDD" id="cd11775">
    <property type="entry name" value="SH3_Sla1p_3"/>
    <property type="match status" value="1"/>
</dbReference>
<evidence type="ECO:0000256" key="3">
    <source>
        <dbReference type="ARBA" id="ARBA00004413"/>
    </source>
</evidence>
<gene>
    <name evidence="18" type="ORF">DL762_005090</name>
</gene>
<dbReference type="PRINTS" id="PR00452">
    <property type="entry name" value="SH3DOMAIN"/>
</dbReference>
<accession>A0ABY0H5V6</accession>
<dbReference type="InterPro" id="IPR013761">
    <property type="entry name" value="SAM/pointed_sf"/>
</dbReference>
<dbReference type="Gene3D" id="2.30.30.700">
    <property type="entry name" value="SLA1 homology domain 1"/>
    <property type="match status" value="1"/>
</dbReference>
<reference evidence="18 19" key="1">
    <citation type="submission" date="2018-06" db="EMBL/GenBank/DDBJ databases">
        <title>Complete Genomes of Monosporascus.</title>
        <authorList>
            <person name="Robinson A.J."/>
            <person name="Natvig D.O."/>
        </authorList>
    </citation>
    <scope>NUCLEOTIDE SEQUENCE [LARGE SCALE GENOMIC DNA]</scope>
    <source>
        <strain evidence="18 19">CBS 609.92</strain>
    </source>
</reference>
<dbReference type="InterPro" id="IPR007131">
    <property type="entry name" value="SHD1"/>
</dbReference>
<keyword evidence="6 15" id="KW-0728">SH3 domain</keyword>
<dbReference type="Pfam" id="PF14604">
    <property type="entry name" value="SH3_9"/>
    <property type="match status" value="1"/>
</dbReference>
<dbReference type="InterPro" id="IPR001452">
    <property type="entry name" value="SH3_domain"/>
</dbReference>
<feature type="compositionally biased region" description="Low complexity" evidence="16">
    <location>
        <begin position="826"/>
        <end position="851"/>
    </location>
</feature>
<feature type="compositionally biased region" description="Pro residues" evidence="16">
    <location>
        <begin position="1078"/>
        <end position="1096"/>
    </location>
</feature>
<keyword evidence="14" id="KW-0206">Cytoskeleton</keyword>
<feature type="domain" description="SH3" evidence="17">
    <location>
        <begin position="2"/>
        <end position="69"/>
    </location>
</feature>
<dbReference type="Gene3D" id="2.30.30.40">
    <property type="entry name" value="SH3 Domains"/>
    <property type="match status" value="3"/>
</dbReference>
<feature type="compositionally biased region" description="Polar residues" evidence="16">
    <location>
        <begin position="959"/>
        <end position="978"/>
    </location>
</feature>
<dbReference type="CDD" id="cd11774">
    <property type="entry name" value="SH3_Sla1p_2"/>
    <property type="match status" value="1"/>
</dbReference>
<evidence type="ECO:0000256" key="11">
    <source>
        <dbReference type="ARBA" id="ARBA00022753"/>
    </source>
</evidence>
<evidence type="ECO:0000256" key="12">
    <source>
        <dbReference type="ARBA" id="ARBA00023136"/>
    </source>
</evidence>
<feature type="compositionally biased region" description="Polar residues" evidence="16">
    <location>
        <begin position="166"/>
        <end position="176"/>
    </location>
</feature>
<dbReference type="Pfam" id="PF24081">
    <property type="entry name" value="PH_SLA1"/>
    <property type="match status" value="1"/>
</dbReference>
<feature type="compositionally biased region" description="Gly residues" evidence="16">
    <location>
        <begin position="687"/>
        <end position="697"/>
    </location>
</feature>
<feature type="compositionally biased region" description="Low complexity" evidence="16">
    <location>
        <begin position="734"/>
        <end position="744"/>
    </location>
</feature>
<evidence type="ECO:0000256" key="5">
    <source>
        <dbReference type="ARBA" id="ARBA00020357"/>
    </source>
</evidence>
<comment type="subcellular location">
    <subcellularLocation>
        <location evidence="3">Cell membrane</location>
        <topology evidence="3">Peripheral membrane protein</topology>
        <orientation evidence="3">Cytoplasmic side</orientation>
    </subcellularLocation>
    <subcellularLocation>
        <location evidence="2">Cytoplasm</location>
        <location evidence="2">Cytoskeleton</location>
        <location evidence="2">Actin patch</location>
    </subcellularLocation>
    <subcellularLocation>
        <location evidence="1">Endosome membrane</location>
        <topology evidence="1">Peripheral membrane protein</topology>
        <orientation evidence="1">Cytoplasmic side</orientation>
    </subcellularLocation>
</comment>
<dbReference type="PROSITE" id="PS50002">
    <property type="entry name" value="SH3"/>
    <property type="match status" value="3"/>
</dbReference>
<keyword evidence="8" id="KW-0963">Cytoplasm</keyword>
<keyword evidence="10" id="KW-0677">Repeat</keyword>
<name>A0ABY0H5V6_9PEZI</name>
<dbReference type="Proteomes" id="UP000294003">
    <property type="component" value="Unassembled WGS sequence"/>
</dbReference>
<evidence type="ECO:0000256" key="15">
    <source>
        <dbReference type="PROSITE-ProRule" id="PRU00192"/>
    </source>
</evidence>
<feature type="compositionally biased region" description="Basic and acidic residues" evidence="16">
    <location>
        <begin position="246"/>
        <end position="257"/>
    </location>
</feature>
<evidence type="ECO:0000256" key="9">
    <source>
        <dbReference type="ARBA" id="ARBA00022583"/>
    </source>
</evidence>
<comment type="similarity">
    <text evidence="4">Belongs to the SLA1 family.</text>
</comment>
<feature type="region of interest" description="Disordered" evidence="16">
    <location>
        <begin position="127"/>
        <end position="268"/>
    </location>
</feature>
<dbReference type="Pfam" id="PF03983">
    <property type="entry name" value="SHD1"/>
    <property type="match status" value="1"/>
</dbReference>